<keyword evidence="2" id="KW-1185">Reference proteome</keyword>
<accession>A0ACC1M8I6</accession>
<evidence type="ECO:0000313" key="1">
    <source>
        <dbReference type="EMBL" id="KAJ2900235.1"/>
    </source>
</evidence>
<organism evidence="1 2">
    <name type="scientific">Coemansia aciculifera</name>
    <dbReference type="NCBI Taxonomy" id="417176"/>
    <lineage>
        <taxon>Eukaryota</taxon>
        <taxon>Fungi</taxon>
        <taxon>Fungi incertae sedis</taxon>
        <taxon>Zoopagomycota</taxon>
        <taxon>Kickxellomycotina</taxon>
        <taxon>Kickxellomycetes</taxon>
        <taxon>Kickxellales</taxon>
        <taxon>Kickxellaceae</taxon>
        <taxon>Coemansia</taxon>
    </lineage>
</organism>
<dbReference type="Proteomes" id="UP001139981">
    <property type="component" value="Unassembled WGS sequence"/>
</dbReference>
<feature type="non-terminal residue" evidence="1">
    <location>
        <position position="1215"/>
    </location>
</feature>
<gene>
    <name evidence="1" type="ORF">IWW38_000655</name>
</gene>
<proteinExistence type="predicted"/>
<protein>
    <submittedName>
        <fullName evidence="1">Uncharacterized protein</fullName>
    </submittedName>
</protein>
<dbReference type="EMBL" id="JANBVB010000009">
    <property type="protein sequence ID" value="KAJ2900235.1"/>
    <property type="molecule type" value="Genomic_DNA"/>
</dbReference>
<evidence type="ECO:0000313" key="2">
    <source>
        <dbReference type="Proteomes" id="UP001139981"/>
    </source>
</evidence>
<sequence>MSRGDDVFDLTDGANILADVALRAWSEFEHWMRTVRPTVRVQYDNREMLEKAKKQVEHLLKKQRALEDVETSIQPPQQWVAKQYAQAANSVLATPLLHMSTKDRQPERLASLNDKLAPSLPILIIEGRYLAQVVHVMHDQDRAQRAAFSDYYQWRQRGDGTRRAPAMTRSEDKGKGKDPVTQISHKRRRGDLSSTDNDDGNSSDIPAGERGSEAMASSSSATRPHGKGGRRNIRAIREENADVLEMRRLQQEASQEISRRLEETADAAIERAPIIVTIGDDDDDDDNGEVVTSGTVGPSIAVPATVSVDIGQIGSPAQVNPGCSEDQSKVMIPGFLAGHLKPHQLDGVRFMWRSLVMTSNHRRDSGGKGRIGSNGRKILPQHGCILAHSMGLGKTMQTIALVYTLLNEVSTPTPAPDFAESSFTTRRVLILCPATVQANWTDEFWKWTGVKHSTSVMSKAQRKEVDGPILPPSYHNGGADMSQRAKYLTLNALRHETRRVLTQVVNFGLLSSMPARLAALGAWHSHGGVMIMGYQNYRDLIKTVEGRATKKVASISTSALLRRYLLDEGPCLVIADEGHVIKNPDSLLAKAVNMLSSKARVCLTGYPLQNNLVEYWTMVEFCFPKFLGDLSDFRNSFVNPIQNGLYLDSSPSDKRMSTLRMKALHSILDGIVDRRDMSILHQHLPRKAEYIIYCPLTPVQMRLYGAYLAYCIGIGPESDTASVVQAARGGNLIEHSAMLTAICSHPDVCHSAVLKSSNQSEATAARAQAIRTQAMSLSVDDEVDLDQLDDLAQELGDSNLSGQGTDWCKDIFGHDPELSGGNLSLPSHSLKVVLLLDIIRRSIALGERVLVFSRSIPTLDYLQKAVDDSGILNGTNGRSLRMDGSTAVASRQGLIDSFNAPKSPHYVFFISSRTGSIGVNLVAASRIIIFDVGWNPLYDEQAIARAYRYGQRRRVYVYRLMTFGTWEDNLFSNNTFKVAMTRRVVDRQTTGRRNTREDMRRYFQHPPLVSPTISSDDIARLADEYHDDSVFTSLLTSYASTLAKVIPQATLVAEEEEHLLEGDAELIKSFVISSMERYGHIPASSTPSSGAPATRSATAPTSGTMATSGRSLQSFNMRNQSVYTASEILRALYLRLISIPVFAPQHIEANNRRSALIRLLQLWRDSIKGFANDAGASVEQCQGILLGAALPDMCNDAFCSLIRDMYFQNDANLVR</sequence>
<reference evidence="1" key="1">
    <citation type="submission" date="2022-07" db="EMBL/GenBank/DDBJ databases">
        <title>Phylogenomic reconstructions and comparative analyses of Kickxellomycotina fungi.</title>
        <authorList>
            <person name="Reynolds N.K."/>
            <person name="Stajich J.E."/>
            <person name="Barry K."/>
            <person name="Grigoriev I.V."/>
            <person name="Crous P."/>
            <person name="Smith M.E."/>
        </authorList>
    </citation>
    <scope>NUCLEOTIDE SEQUENCE</scope>
    <source>
        <strain evidence="1">CBS 190363</strain>
    </source>
</reference>
<name>A0ACC1M8I6_9FUNG</name>
<comment type="caution">
    <text evidence="1">The sequence shown here is derived from an EMBL/GenBank/DDBJ whole genome shotgun (WGS) entry which is preliminary data.</text>
</comment>